<dbReference type="Proteomes" id="UP000308600">
    <property type="component" value="Unassembled WGS sequence"/>
</dbReference>
<accession>A0ACD3ADX5</accession>
<gene>
    <name evidence="1" type="ORF">BDN72DRAFT_847442</name>
</gene>
<dbReference type="EMBL" id="ML208513">
    <property type="protein sequence ID" value="TFK63635.1"/>
    <property type="molecule type" value="Genomic_DNA"/>
</dbReference>
<reference evidence="1 2" key="1">
    <citation type="journal article" date="2019" name="Nat. Ecol. Evol.">
        <title>Megaphylogeny resolves global patterns of mushroom evolution.</title>
        <authorList>
            <person name="Varga T."/>
            <person name="Krizsan K."/>
            <person name="Foldi C."/>
            <person name="Dima B."/>
            <person name="Sanchez-Garcia M."/>
            <person name="Sanchez-Ramirez S."/>
            <person name="Szollosi G.J."/>
            <person name="Szarkandi J.G."/>
            <person name="Papp V."/>
            <person name="Albert L."/>
            <person name="Andreopoulos W."/>
            <person name="Angelini C."/>
            <person name="Antonin V."/>
            <person name="Barry K.W."/>
            <person name="Bougher N.L."/>
            <person name="Buchanan P."/>
            <person name="Buyck B."/>
            <person name="Bense V."/>
            <person name="Catcheside P."/>
            <person name="Chovatia M."/>
            <person name="Cooper J."/>
            <person name="Damon W."/>
            <person name="Desjardin D."/>
            <person name="Finy P."/>
            <person name="Geml J."/>
            <person name="Haridas S."/>
            <person name="Hughes K."/>
            <person name="Justo A."/>
            <person name="Karasinski D."/>
            <person name="Kautmanova I."/>
            <person name="Kiss B."/>
            <person name="Kocsube S."/>
            <person name="Kotiranta H."/>
            <person name="LaButti K.M."/>
            <person name="Lechner B.E."/>
            <person name="Liimatainen K."/>
            <person name="Lipzen A."/>
            <person name="Lukacs Z."/>
            <person name="Mihaltcheva S."/>
            <person name="Morgado L.N."/>
            <person name="Niskanen T."/>
            <person name="Noordeloos M.E."/>
            <person name="Ohm R.A."/>
            <person name="Ortiz-Santana B."/>
            <person name="Ovrebo C."/>
            <person name="Racz N."/>
            <person name="Riley R."/>
            <person name="Savchenko A."/>
            <person name="Shiryaev A."/>
            <person name="Soop K."/>
            <person name="Spirin V."/>
            <person name="Szebenyi C."/>
            <person name="Tomsovsky M."/>
            <person name="Tulloss R.E."/>
            <person name="Uehling J."/>
            <person name="Grigoriev I.V."/>
            <person name="Vagvolgyi C."/>
            <person name="Papp T."/>
            <person name="Martin F.M."/>
            <person name="Miettinen O."/>
            <person name="Hibbett D.S."/>
            <person name="Nagy L.G."/>
        </authorList>
    </citation>
    <scope>NUCLEOTIDE SEQUENCE [LARGE SCALE GENOMIC DNA]</scope>
    <source>
        <strain evidence="1 2">NL-1719</strain>
    </source>
</reference>
<proteinExistence type="predicted"/>
<evidence type="ECO:0000313" key="2">
    <source>
        <dbReference type="Proteomes" id="UP000308600"/>
    </source>
</evidence>
<organism evidence="1 2">
    <name type="scientific">Pluteus cervinus</name>
    <dbReference type="NCBI Taxonomy" id="181527"/>
    <lineage>
        <taxon>Eukaryota</taxon>
        <taxon>Fungi</taxon>
        <taxon>Dikarya</taxon>
        <taxon>Basidiomycota</taxon>
        <taxon>Agaricomycotina</taxon>
        <taxon>Agaricomycetes</taxon>
        <taxon>Agaricomycetidae</taxon>
        <taxon>Agaricales</taxon>
        <taxon>Pluteineae</taxon>
        <taxon>Pluteaceae</taxon>
        <taxon>Pluteus</taxon>
    </lineage>
</organism>
<name>A0ACD3ADX5_9AGAR</name>
<sequence>MSALAFNHSFCQLTTMDSEDAVITLARRKIDAEIATLKERIRALGHERNRLAPVSRCPPEVMTQIFLGLQQLYIGQLESSGAVPLAWEYRNWITVTHVSQRWRQTALDSKRLWNVIPIISQRWLTYATTSFERVGSMPIFVMGGSFEWREDVKALWASIAAECHRIRGLRGVVGSSLADFKQPMPILEDVEILTKCGLSPTIISPCLQTLVLRQGDFSWTWPVLPHLTVLKIYDPAKKISFDSFLHILHGSPHLNHLLIHNIFSAQTDITLSQASHPLPRLASFSVVESQLTITLELLSRLRFANPFQIDVDARHMNVNSIPQIMQALSSIVLGSSMAIRDLSLSVSSRHGHGQRPLLRLCLRGRPTNHTISLQLSLDLGQQDELSWNDCVKYFPLQEVEILSTNIIGNSAAWKESGLGQLPSLRILDSHEWGSSFFEYIAEDYEEFKTSSDGHRNLSFAALRVVTTFCPYFDNSLRTRLCTSLAGREKVGHRLKKLVFSETALSAFAKKQLEKYVDQVVASVKQSR</sequence>
<keyword evidence="2" id="KW-1185">Reference proteome</keyword>
<evidence type="ECO:0000313" key="1">
    <source>
        <dbReference type="EMBL" id="TFK63635.1"/>
    </source>
</evidence>
<protein>
    <submittedName>
        <fullName evidence="1">Uncharacterized protein</fullName>
    </submittedName>
</protein>